<keyword evidence="1" id="KW-1133">Transmembrane helix</keyword>
<accession>A0A0G3HBH6</accession>
<dbReference type="AlphaFoldDB" id="A0A0G3HBH6"/>
<dbReference type="EMBL" id="CP011546">
    <property type="protein sequence ID" value="AKK10741.1"/>
    <property type="molecule type" value="Genomic_DNA"/>
</dbReference>
<gene>
    <name evidence="2" type="ORF">CUTER_03665</name>
</gene>
<evidence type="ECO:0000313" key="2">
    <source>
        <dbReference type="EMBL" id="AKK10741.1"/>
    </source>
</evidence>
<keyword evidence="3" id="KW-1185">Reference proteome</keyword>
<protein>
    <submittedName>
        <fullName evidence="2">Uncharacterized protein</fullName>
    </submittedName>
</protein>
<feature type="transmembrane region" description="Helical" evidence="1">
    <location>
        <begin position="40"/>
        <end position="59"/>
    </location>
</feature>
<dbReference type="KEGG" id="cut:CUTER_03665"/>
<evidence type="ECO:0000313" key="3">
    <source>
        <dbReference type="Proteomes" id="UP000035548"/>
    </source>
</evidence>
<keyword evidence="1" id="KW-0812">Transmembrane</keyword>
<organism evidence="2 3">
    <name type="scientific">Corynebacterium uterequi</name>
    <dbReference type="NCBI Taxonomy" id="1072256"/>
    <lineage>
        <taxon>Bacteria</taxon>
        <taxon>Bacillati</taxon>
        <taxon>Actinomycetota</taxon>
        <taxon>Actinomycetes</taxon>
        <taxon>Mycobacteriales</taxon>
        <taxon>Corynebacteriaceae</taxon>
        <taxon>Corynebacterium</taxon>
    </lineage>
</organism>
<name>A0A0G3HBH6_9CORY</name>
<proteinExistence type="predicted"/>
<reference evidence="2 3" key="1">
    <citation type="journal article" date="2015" name="Genome Announc.">
        <title>Virulence Factor Genes Detected in the Complete Genome Sequence of Corynebacterium uterequi DSM 45634, Isolated from the Uterus of a Maiden Mare.</title>
        <authorList>
            <person name="Ruckert C."/>
            <person name="Kriete M."/>
            <person name="Jaenicke S."/>
            <person name="Winkler A."/>
            <person name="Tauch A."/>
        </authorList>
    </citation>
    <scope>NUCLEOTIDE SEQUENCE [LARGE SCALE GENOMIC DNA]</scope>
    <source>
        <strain evidence="2 3">DSM 45634</strain>
    </source>
</reference>
<feature type="transmembrane region" description="Helical" evidence="1">
    <location>
        <begin position="66"/>
        <end position="89"/>
    </location>
</feature>
<sequence length="112" mass="13056">MVAKKRRLPRYHTEIAWLLLLLLWVCTLWINDVTPKPLTVIWFASLVVFPIYGLVVAFFRRNYALGCFSLITPFVWVILFCVVVFVFGFSEEGPIWERGYPAKSPSEQSQNQ</sequence>
<reference evidence="3" key="2">
    <citation type="submission" date="2015-05" db="EMBL/GenBank/DDBJ databases">
        <title>Complete genome sequence of Corynebacterium uterequi DSM 45634, isolated from the uterus of a maiden mare.</title>
        <authorList>
            <person name="Ruckert C."/>
            <person name="Albersmeier A."/>
            <person name="Winkler A."/>
            <person name="Tauch A."/>
        </authorList>
    </citation>
    <scope>NUCLEOTIDE SEQUENCE [LARGE SCALE GENOMIC DNA]</scope>
    <source>
        <strain evidence="3">DSM 45634</strain>
    </source>
</reference>
<dbReference type="Proteomes" id="UP000035548">
    <property type="component" value="Chromosome"/>
</dbReference>
<dbReference type="PATRIC" id="fig|1072256.5.peg.728"/>
<keyword evidence="1" id="KW-0472">Membrane</keyword>
<evidence type="ECO:0000256" key="1">
    <source>
        <dbReference type="SAM" id="Phobius"/>
    </source>
</evidence>